<reference evidence="3" key="1">
    <citation type="journal article" date="2020" name="Stud. Mycol.">
        <title>101 Dothideomycetes genomes: a test case for predicting lifestyles and emergence of pathogens.</title>
        <authorList>
            <person name="Haridas S."/>
            <person name="Albert R."/>
            <person name="Binder M."/>
            <person name="Bloem J."/>
            <person name="Labutti K."/>
            <person name="Salamov A."/>
            <person name="Andreopoulos B."/>
            <person name="Baker S."/>
            <person name="Barry K."/>
            <person name="Bills G."/>
            <person name="Bluhm B."/>
            <person name="Cannon C."/>
            <person name="Castanera R."/>
            <person name="Culley D."/>
            <person name="Daum C."/>
            <person name="Ezra D."/>
            <person name="Gonzalez J."/>
            <person name="Henrissat B."/>
            <person name="Kuo A."/>
            <person name="Liang C."/>
            <person name="Lipzen A."/>
            <person name="Lutzoni F."/>
            <person name="Magnuson J."/>
            <person name="Mondo S."/>
            <person name="Nolan M."/>
            <person name="Ohm R."/>
            <person name="Pangilinan J."/>
            <person name="Park H.-J."/>
            <person name="Ramirez L."/>
            <person name="Alfaro M."/>
            <person name="Sun H."/>
            <person name="Tritt A."/>
            <person name="Yoshinaga Y."/>
            <person name="Zwiers L.-H."/>
            <person name="Turgeon B."/>
            <person name="Goodwin S."/>
            <person name="Spatafora J."/>
            <person name="Crous P."/>
            <person name="Grigoriev I."/>
        </authorList>
    </citation>
    <scope>NUCLEOTIDE SEQUENCE</scope>
    <source>
        <strain evidence="3">CBS 675.92</strain>
    </source>
</reference>
<sequence>MAATNSSAKRAAALESNNATSKKPKLEDEPQNVENLLAKYRTEAKRSHQQELEEVKQELVDTKEKSDRAKLILMTELGGKLHLIDDLNITHAKDIEDLSARLKTRDDELQAEKDTHNDTKRRLKAEALEIKRLRAVADVKAAKEKLEKVQKKGMALLNCFCDEVKDRFSGNPQAQAEIINGIWQQWGRDITDGLGDEEFKKYDGVGSSED</sequence>
<dbReference type="AlphaFoldDB" id="A0A6A5TB38"/>
<evidence type="ECO:0000313" key="4">
    <source>
        <dbReference type="Proteomes" id="UP000800035"/>
    </source>
</evidence>
<dbReference type="EMBL" id="ML977038">
    <property type="protein sequence ID" value="KAF1949374.1"/>
    <property type="molecule type" value="Genomic_DNA"/>
</dbReference>
<keyword evidence="1" id="KW-0175">Coiled coil</keyword>
<feature type="region of interest" description="Disordered" evidence="2">
    <location>
        <begin position="1"/>
        <end position="33"/>
    </location>
</feature>
<keyword evidence="4" id="KW-1185">Reference proteome</keyword>
<proteinExistence type="predicted"/>
<evidence type="ECO:0000313" key="3">
    <source>
        <dbReference type="EMBL" id="KAF1949374.1"/>
    </source>
</evidence>
<protein>
    <submittedName>
        <fullName evidence="3">Uncharacterized protein</fullName>
    </submittedName>
</protein>
<organism evidence="3 4">
    <name type="scientific">Byssothecium circinans</name>
    <dbReference type="NCBI Taxonomy" id="147558"/>
    <lineage>
        <taxon>Eukaryota</taxon>
        <taxon>Fungi</taxon>
        <taxon>Dikarya</taxon>
        <taxon>Ascomycota</taxon>
        <taxon>Pezizomycotina</taxon>
        <taxon>Dothideomycetes</taxon>
        <taxon>Pleosporomycetidae</taxon>
        <taxon>Pleosporales</taxon>
        <taxon>Massarineae</taxon>
        <taxon>Massarinaceae</taxon>
        <taxon>Byssothecium</taxon>
    </lineage>
</organism>
<dbReference type="Proteomes" id="UP000800035">
    <property type="component" value="Unassembled WGS sequence"/>
</dbReference>
<accession>A0A6A5TB38</accession>
<gene>
    <name evidence="3" type="ORF">CC80DRAFT_598967</name>
</gene>
<feature type="coiled-coil region" evidence="1">
    <location>
        <begin position="45"/>
        <end position="152"/>
    </location>
</feature>
<feature type="compositionally biased region" description="Low complexity" evidence="2">
    <location>
        <begin position="1"/>
        <end position="13"/>
    </location>
</feature>
<name>A0A6A5TB38_9PLEO</name>
<evidence type="ECO:0000256" key="2">
    <source>
        <dbReference type="SAM" id="MobiDB-lite"/>
    </source>
</evidence>
<evidence type="ECO:0000256" key="1">
    <source>
        <dbReference type="SAM" id="Coils"/>
    </source>
</evidence>